<gene>
    <name evidence="2" type="primary">cutA</name>
    <name evidence="2" type="ORF">ACFFN0_04905</name>
</gene>
<dbReference type="PANTHER" id="PTHR23419:SF8">
    <property type="entry name" value="FI09726P"/>
    <property type="match status" value="1"/>
</dbReference>
<protein>
    <submittedName>
        <fullName evidence="2">Divalent-cation tolerance protein CutA</fullName>
    </submittedName>
</protein>
<dbReference type="RefSeq" id="WP_075956774.1">
    <property type="nucleotide sequence ID" value="NZ_JBHMAX010000010.1"/>
</dbReference>
<comment type="caution">
    <text evidence="2">The sequence shown here is derived from an EMBL/GenBank/DDBJ whole genome shotgun (WGS) entry which is preliminary data.</text>
</comment>
<dbReference type="SUPFAM" id="SSF54913">
    <property type="entry name" value="GlnB-like"/>
    <property type="match status" value="1"/>
</dbReference>
<dbReference type="EMBL" id="JBHMAX010000010">
    <property type="protein sequence ID" value="MFB9731374.1"/>
    <property type="molecule type" value="Genomic_DNA"/>
</dbReference>
<dbReference type="Proteomes" id="UP001589613">
    <property type="component" value="Unassembled WGS sequence"/>
</dbReference>
<dbReference type="Gene3D" id="3.30.70.120">
    <property type="match status" value="1"/>
</dbReference>
<evidence type="ECO:0000313" key="3">
    <source>
        <dbReference type="Proteomes" id="UP001589613"/>
    </source>
</evidence>
<proteinExistence type="inferred from homology"/>
<dbReference type="InterPro" id="IPR011322">
    <property type="entry name" value="N-reg_PII-like_a/b"/>
</dbReference>
<dbReference type="InterPro" id="IPR015867">
    <property type="entry name" value="N-reg_PII/ATP_PRibTrfase_C"/>
</dbReference>
<dbReference type="PANTHER" id="PTHR23419">
    <property type="entry name" value="DIVALENT CATION TOLERANCE CUTA-RELATED"/>
    <property type="match status" value="1"/>
</dbReference>
<organism evidence="2 3">
    <name type="scientific">Ornithinimicrobium kibberense</name>
    <dbReference type="NCBI Taxonomy" id="282060"/>
    <lineage>
        <taxon>Bacteria</taxon>
        <taxon>Bacillati</taxon>
        <taxon>Actinomycetota</taxon>
        <taxon>Actinomycetes</taxon>
        <taxon>Micrococcales</taxon>
        <taxon>Ornithinimicrobiaceae</taxon>
        <taxon>Ornithinimicrobium</taxon>
    </lineage>
</organism>
<keyword evidence="3" id="KW-1185">Reference proteome</keyword>
<accession>A0ABV5V0Q0</accession>
<dbReference type="Pfam" id="PF03091">
    <property type="entry name" value="CutA1"/>
    <property type="match status" value="1"/>
</dbReference>
<evidence type="ECO:0000256" key="1">
    <source>
        <dbReference type="ARBA" id="ARBA00010169"/>
    </source>
</evidence>
<evidence type="ECO:0000313" key="2">
    <source>
        <dbReference type="EMBL" id="MFB9731374.1"/>
    </source>
</evidence>
<comment type="similarity">
    <text evidence="1">Belongs to the CutA family.</text>
</comment>
<reference evidence="2 3" key="1">
    <citation type="submission" date="2024-09" db="EMBL/GenBank/DDBJ databases">
        <authorList>
            <person name="Sun Q."/>
            <person name="Mori K."/>
        </authorList>
    </citation>
    <scope>NUCLEOTIDE SEQUENCE [LARGE SCALE GENOMIC DNA]</scope>
    <source>
        <strain evidence="2 3">JCM 12763</strain>
    </source>
</reference>
<sequence length="137" mass="14460">MTDTAATAGPDDATAQELPALVEAHVSVPDTDTAQRIASDLVARQLAACVQVLGPMTSVYTWEGEVHRSEEWLLLAKTTAVSFPALARAVRALHGYEVPEVVAVPITQALGEYAAWVRQHADGIDDAELSGRADAPG</sequence>
<name>A0ABV5V0Q0_9MICO</name>
<dbReference type="InterPro" id="IPR004323">
    <property type="entry name" value="Ion_tolerance_CutA"/>
</dbReference>